<comment type="caution">
    <text evidence="1">The sequence shown here is derived from an EMBL/GenBank/DDBJ whole genome shotgun (WGS) entry which is preliminary data.</text>
</comment>
<protein>
    <submittedName>
        <fullName evidence="1">Uncharacterized protein</fullName>
    </submittedName>
</protein>
<evidence type="ECO:0000313" key="2">
    <source>
        <dbReference type="Proteomes" id="UP001163324"/>
    </source>
</evidence>
<sequence>MASEPPNPSWHPALMPDHEDPTESNRPTEGAQHTSRDSSPDLSDHGTPLDEEHRTLGGPFDVEEPSDAWLSKEDGHGHSHDHEHEHDQDFHTHGGGATLPASRGSDAPSQPAQTENTEHPPPPTGSKHASSSSFARTVSHEVSLGDDDESDWHLSRTNTDPFKFMPPSDRTNSFPPVPPVAGTEHYEESHPLPSNQAMEVLEETERDAESDGRDDAHDWSSHHHYGRDRSASQTVGGEVQGIEGQNSQARFEEGVPLISHPGHEALAKPAKKGHRKTISRVFKDAVPDDEDDFFGQVQEQPEFSAPPPLERKSTTQVMGSLTPEVLSRQNTFNGTLKEEDEPVNAPGSTNAGAGTEDLNSKWEAALDDQDDAELLLDDNENVDPTAFLGSDDEGLLDDEEPAPLPSVSIEPQSRSVSSSNPYAPQSYTPQVSVNPHAPSQAAVPSQASYFPQQTTPQPYSQTPQYGQLPVDPKVETARAQSFADKAKGGYSSPYDLPSDLVANVAKPKRRPSTQSLQGHSAAIQPPPPPPPGRSSSMYEQVPAPPTSNSGSRPSTSHSGQGAPLNPRASAPPLRNKSSFFEELPVASKPRPVSRQGAGQQLSPQSAQFQGPPHGPPSSTAPTPSVGAQMAPPPPPVVSQPPPGVGGLVAPPKVSPYANLPAVSNPVPPPSGGASRYSPSPSQSGSNGAPLTGPNSRYSPAPTTTRQASGYSPTNGPQLSHQPRTSSPLAHFELNTGKPHIAGEHGPLSERRASSSSYDHRLNRVPSLPPTREVDEDDSQDSITKPSLSPYTPSTAQGTLSPPKRMNANYAPQPIEPGQNGFVPPPRAQTQSPGATRSGRPVNHQRRPSSAHGGTLPTQPNTSAQAYYAPGYSRARGASLNMEMVPPNDGQEHDPLQRWRGVPILAWGVGGTIITTFPKNIPRYSMNSSVPTVSRAPGEVKVLHAKDIDPLPDRLAKFPGPLKGKSKKKETIAWLSSGIEMLEKTLPDVSFHPELSPEAKRAMERLLLWKILRVFIEHDGALEGSPAVEKAVKEVLLPQKLENSQNFSPIDAQTSLPTQMQADGVDASAMEGIKTSLVQGDRVSAVWAAVDKRLWGHAMLIANTVSPDLYKQVAQEFVRKEVNYPGHNNESMAAFYKILSGNYEDCVDELVSSHARAGFQMVSTQLGTGASNAGLNGLDKWRETLALVLSNRSTDDVKGLNELGRLLSSYGRAEAAHICFMFGRSLSHFGGIHEPGVDFVLLGSDHRQQAEQFGKETEALELSEVYEYGLSLAGGIAATSGAPHLAGYKLQHAITLAEYGYRDRALQYCEAMVAAATSQTKRSPYYSQVLVSAVDDFMTRLKQAPKEGSNSWISKPSMNKVSDSMWNKFNKFVAGDEGDNANGNTQEGEKGLFDRIATTPTLSRSPSTNNFETFANSPAPMFATLAQPTTAAASRYAPAPASTASSNPYAPASGQSQSPEYPAVTQGYPGGGPAPVATGGYAPQATLAPSQGYSPYEPGAPTPAADAHSSSIPNSGGYQPYGLQASPNIIPASASPHNEVPSNLGYLPPSYGFEPPQLTPASDNDDKNGAQSDSASGYEPPSFQPYGFEPPSMQTSYNPDSEDGAEDKAMNKKKSFMDDDDDIPALRVQSDEKSKAEKDRENEEMFRKAAEEDAKRAEAEKAGKKGWGFGGWFAKKPASPSPAPSEGSPNKPIRAKLGEASSFVYDPELKRWVNKKPGAENVEAKTATPPPPKGPGRSVTGTPPPPKSTPPPPGAARSVSGGPPAIRSVPPMGSGPSLSQPPSMETLAVPQAMSRSASQNSLGGGPPSRPPSRPTTSMSNASSIDDLIGAAGPRKAGSKKPRKSGRYVDVMAKN</sequence>
<name>A0ACC0UYG3_9HYPO</name>
<dbReference type="EMBL" id="CM047945">
    <property type="protein sequence ID" value="KAI9898558.1"/>
    <property type="molecule type" value="Genomic_DNA"/>
</dbReference>
<organism evidence="1 2">
    <name type="scientific">Trichothecium roseum</name>
    <dbReference type="NCBI Taxonomy" id="47278"/>
    <lineage>
        <taxon>Eukaryota</taxon>
        <taxon>Fungi</taxon>
        <taxon>Dikarya</taxon>
        <taxon>Ascomycota</taxon>
        <taxon>Pezizomycotina</taxon>
        <taxon>Sordariomycetes</taxon>
        <taxon>Hypocreomycetidae</taxon>
        <taxon>Hypocreales</taxon>
        <taxon>Hypocreales incertae sedis</taxon>
        <taxon>Trichothecium</taxon>
    </lineage>
</organism>
<proteinExistence type="predicted"/>
<keyword evidence="2" id="KW-1185">Reference proteome</keyword>
<accession>A0ACC0UYG3</accession>
<reference evidence="1" key="1">
    <citation type="submission" date="2022-10" db="EMBL/GenBank/DDBJ databases">
        <title>Complete Genome of Trichothecium roseum strain YXFP-22015, a Plant Pathogen Isolated from Citrus.</title>
        <authorList>
            <person name="Wang Y."/>
            <person name="Zhu L."/>
        </authorList>
    </citation>
    <scope>NUCLEOTIDE SEQUENCE</scope>
    <source>
        <strain evidence="1">YXFP-22015</strain>
    </source>
</reference>
<gene>
    <name evidence="1" type="ORF">N3K66_006918</name>
</gene>
<dbReference type="Proteomes" id="UP001163324">
    <property type="component" value="Chromosome 6"/>
</dbReference>
<evidence type="ECO:0000313" key="1">
    <source>
        <dbReference type="EMBL" id="KAI9898558.1"/>
    </source>
</evidence>